<proteinExistence type="inferred from homology"/>
<keyword evidence="7 9" id="KW-0472">Membrane</keyword>
<evidence type="ECO:0000256" key="2">
    <source>
        <dbReference type="ARBA" id="ARBA00022448"/>
    </source>
</evidence>
<evidence type="ECO:0000256" key="7">
    <source>
        <dbReference type="ARBA" id="ARBA00023136"/>
    </source>
</evidence>
<evidence type="ECO:0000256" key="4">
    <source>
        <dbReference type="ARBA" id="ARBA00022692"/>
    </source>
</evidence>
<dbReference type="GO" id="GO:0005886">
    <property type="term" value="C:plasma membrane"/>
    <property type="evidence" value="ECO:0007669"/>
    <property type="project" value="UniProtKB-SubCell"/>
</dbReference>
<dbReference type="Proteomes" id="UP000255367">
    <property type="component" value="Unassembled WGS sequence"/>
</dbReference>
<evidence type="ECO:0000259" key="10">
    <source>
        <dbReference type="Pfam" id="PF01618"/>
    </source>
</evidence>
<evidence type="ECO:0000313" key="12">
    <source>
        <dbReference type="Proteomes" id="UP000255367"/>
    </source>
</evidence>
<evidence type="ECO:0000256" key="3">
    <source>
        <dbReference type="ARBA" id="ARBA00022475"/>
    </source>
</evidence>
<dbReference type="Pfam" id="PF01618">
    <property type="entry name" value="MotA_ExbB"/>
    <property type="match status" value="1"/>
</dbReference>
<dbReference type="OrthoDB" id="4045at2"/>
<sequence length="209" mass="21870">MELLELFHQGGLVMYPLLLCSIIAIAILVERVRTYSAAKSNMERLREEVPVLAAANNEKGLEELCAEDGGVAAEMLNAAIRRQTVKSKNAALQGAAGAIAGRLRSRLSYLETIVTLAPLLGLLGTVTGMISSFSVLSVSDGQPFAITGGVGEALIATATGLCVAIVALVIHSYLVHKQDGLITDMEEIGNVYMNAAVGVTAEEGMANAN</sequence>
<evidence type="ECO:0000256" key="9">
    <source>
        <dbReference type="SAM" id="Phobius"/>
    </source>
</evidence>
<comment type="similarity">
    <text evidence="8">Belongs to the exbB/tolQ family.</text>
</comment>
<evidence type="ECO:0000256" key="8">
    <source>
        <dbReference type="RuleBase" id="RU004057"/>
    </source>
</evidence>
<dbReference type="InterPro" id="IPR050790">
    <property type="entry name" value="ExbB/TolQ_transport"/>
</dbReference>
<feature type="transmembrane region" description="Helical" evidence="9">
    <location>
        <begin position="153"/>
        <end position="175"/>
    </location>
</feature>
<evidence type="ECO:0000256" key="5">
    <source>
        <dbReference type="ARBA" id="ARBA00022927"/>
    </source>
</evidence>
<dbReference type="RefSeq" id="WP_115310410.1">
    <property type="nucleotide sequence ID" value="NZ_UHIO01000001.1"/>
</dbReference>
<reference evidence="11 12" key="1">
    <citation type="submission" date="2018-06" db="EMBL/GenBank/DDBJ databases">
        <authorList>
            <consortium name="Pathogen Informatics"/>
            <person name="Doyle S."/>
        </authorList>
    </citation>
    <scope>NUCLEOTIDE SEQUENCE [LARGE SCALE GENOMIC DNA]</scope>
    <source>
        <strain evidence="11 12">NCTC12020</strain>
    </source>
</reference>
<dbReference type="PANTHER" id="PTHR30625:SF15">
    <property type="entry name" value="BIOPOLYMER TRANSPORT PROTEIN EXBB"/>
    <property type="match status" value="1"/>
</dbReference>
<evidence type="ECO:0000256" key="1">
    <source>
        <dbReference type="ARBA" id="ARBA00004651"/>
    </source>
</evidence>
<evidence type="ECO:0000313" key="11">
    <source>
        <dbReference type="EMBL" id="SUP43624.1"/>
    </source>
</evidence>
<evidence type="ECO:0000256" key="6">
    <source>
        <dbReference type="ARBA" id="ARBA00022989"/>
    </source>
</evidence>
<organism evidence="11 12">
    <name type="scientific">Veillonella criceti</name>
    <dbReference type="NCBI Taxonomy" id="103891"/>
    <lineage>
        <taxon>Bacteria</taxon>
        <taxon>Bacillati</taxon>
        <taxon>Bacillota</taxon>
        <taxon>Negativicutes</taxon>
        <taxon>Veillonellales</taxon>
        <taxon>Veillonellaceae</taxon>
        <taxon>Veillonella</taxon>
    </lineage>
</organism>
<dbReference type="GO" id="GO:0017038">
    <property type="term" value="P:protein import"/>
    <property type="evidence" value="ECO:0007669"/>
    <property type="project" value="TreeGrafter"/>
</dbReference>
<name>A0A380NN51_9FIRM</name>
<keyword evidence="3" id="KW-1003">Cell membrane</keyword>
<protein>
    <submittedName>
        <fullName evidence="11">Biopolymer transport protein exbB</fullName>
    </submittedName>
</protein>
<keyword evidence="6 9" id="KW-1133">Transmembrane helix</keyword>
<feature type="transmembrane region" description="Helical" evidence="9">
    <location>
        <begin position="12"/>
        <end position="29"/>
    </location>
</feature>
<comment type="subcellular location">
    <subcellularLocation>
        <location evidence="1">Cell membrane</location>
        <topology evidence="1">Multi-pass membrane protein</topology>
    </subcellularLocation>
    <subcellularLocation>
        <location evidence="8">Membrane</location>
        <topology evidence="8">Multi-pass membrane protein</topology>
    </subcellularLocation>
</comment>
<dbReference type="InterPro" id="IPR002898">
    <property type="entry name" value="MotA_ExbB_proton_chnl"/>
</dbReference>
<feature type="transmembrane region" description="Helical" evidence="9">
    <location>
        <begin position="112"/>
        <end position="133"/>
    </location>
</feature>
<dbReference type="EMBL" id="UHIO01000001">
    <property type="protein sequence ID" value="SUP43624.1"/>
    <property type="molecule type" value="Genomic_DNA"/>
</dbReference>
<dbReference type="AlphaFoldDB" id="A0A380NN51"/>
<keyword evidence="2 8" id="KW-0813">Transport</keyword>
<keyword evidence="12" id="KW-1185">Reference proteome</keyword>
<feature type="domain" description="MotA/TolQ/ExbB proton channel" evidence="10">
    <location>
        <begin position="74"/>
        <end position="186"/>
    </location>
</feature>
<accession>A0A380NN51</accession>
<gene>
    <name evidence="11" type="primary">exbB_2</name>
    <name evidence="11" type="ORF">NCTC12020_01252</name>
</gene>
<keyword evidence="4 9" id="KW-0812">Transmembrane</keyword>
<keyword evidence="5 8" id="KW-0653">Protein transport</keyword>
<dbReference type="PANTHER" id="PTHR30625">
    <property type="entry name" value="PROTEIN TOLQ"/>
    <property type="match status" value="1"/>
</dbReference>